<evidence type="ECO:0000313" key="12">
    <source>
        <dbReference type="EMBL" id="MDO4841194.1"/>
    </source>
</evidence>
<dbReference type="EMBL" id="JAUMVS010000005">
    <property type="protein sequence ID" value="MDO4841194.1"/>
    <property type="molecule type" value="Genomic_DNA"/>
</dbReference>
<keyword evidence="13" id="KW-1185">Reference proteome</keyword>
<protein>
    <recommendedName>
        <fullName evidence="9">Phosphate transport system permease protein PstA</fullName>
    </recommendedName>
</protein>
<comment type="caution">
    <text evidence="9">Lacks conserved residue(s) required for the propagation of feature annotation.</text>
</comment>
<evidence type="ECO:0000256" key="10">
    <source>
        <dbReference type="SAM" id="MobiDB-lite"/>
    </source>
</evidence>
<dbReference type="GO" id="GO:0005315">
    <property type="term" value="F:phosphate transmembrane transporter activity"/>
    <property type="evidence" value="ECO:0007669"/>
    <property type="project" value="InterPro"/>
</dbReference>
<evidence type="ECO:0000256" key="5">
    <source>
        <dbReference type="ARBA" id="ARBA00022475"/>
    </source>
</evidence>
<feature type="transmembrane region" description="Helical" evidence="9">
    <location>
        <begin position="136"/>
        <end position="160"/>
    </location>
</feature>
<dbReference type="GO" id="GO:0005886">
    <property type="term" value="C:plasma membrane"/>
    <property type="evidence" value="ECO:0007669"/>
    <property type="project" value="UniProtKB-SubCell"/>
</dbReference>
<dbReference type="Proteomes" id="UP001168575">
    <property type="component" value="Unassembled WGS sequence"/>
</dbReference>
<evidence type="ECO:0000256" key="4">
    <source>
        <dbReference type="ARBA" id="ARBA00022448"/>
    </source>
</evidence>
<dbReference type="InterPro" id="IPR000515">
    <property type="entry name" value="MetI-like"/>
</dbReference>
<comment type="function">
    <text evidence="1">Part of the binding-protein-dependent transport system for phosphate; probably responsible for the translocation of the substrate across the membrane.</text>
</comment>
<feature type="transmembrane region" description="Helical" evidence="9">
    <location>
        <begin position="285"/>
        <end position="308"/>
    </location>
</feature>
<dbReference type="NCBIfam" id="TIGR00974">
    <property type="entry name" value="3a0107s02c"/>
    <property type="match status" value="1"/>
</dbReference>
<feature type="transmembrane region" description="Helical" evidence="9">
    <location>
        <begin position="50"/>
        <end position="71"/>
    </location>
</feature>
<keyword evidence="5 9" id="KW-1003">Cell membrane</keyword>
<keyword evidence="8 9" id="KW-0472">Membrane</keyword>
<evidence type="ECO:0000256" key="6">
    <source>
        <dbReference type="ARBA" id="ARBA00022692"/>
    </source>
</evidence>
<keyword evidence="4" id="KW-0813">Transport</keyword>
<evidence type="ECO:0000256" key="7">
    <source>
        <dbReference type="ARBA" id="ARBA00022989"/>
    </source>
</evidence>
<sequence>MSQSGVMLPNQQLNGASAAENKTSASEAVKKALPKMSVSRRRKDKIVKGLVYGSGFVVCAILALIIGYIFYRGIPFVTVQLLTTQSSYVKDTIGILPNILNTLYIVLIAMAIVIPLGVCAAVYLNEYATNRVIVKSISFAVETLTGIPSVIFGLVGMLFFIQILGLQAGVLAGGLTLVVMVLPTIISNTLESLRTVPQSYREGALALGSGKWHMIRTVVLPNAIDGIVTGCILAIGRIVGESAALLYTAGFGLILNGFMTALQSSSATLTVALYVYATERGQLDVAFAVASILMILTLILNICANLTASKLEKKEK</sequence>
<comment type="caution">
    <text evidence="12">The sequence shown here is derived from an EMBL/GenBank/DDBJ whole genome shotgun (WGS) entry which is preliminary data.</text>
</comment>
<dbReference type="PROSITE" id="PS50928">
    <property type="entry name" value="ABC_TM1"/>
    <property type="match status" value="1"/>
</dbReference>
<gene>
    <name evidence="12" type="primary">pstA</name>
    <name evidence="12" type="ORF">Q3982_00750</name>
</gene>
<evidence type="ECO:0000256" key="9">
    <source>
        <dbReference type="RuleBase" id="RU363043"/>
    </source>
</evidence>
<feature type="transmembrane region" description="Helical" evidence="9">
    <location>
        <begin position="103"/>
        <end position="124"/>
    </location>
</feature>
<evidence type="ECO:0000259" key="11">
    <source>
        <dbReference type="PROSITE" id="PS50928"/>
    </source>
</evidence>
<evidence type="ECO:0000313" key="13">
    <source>
        <dbReference type="Proteomes" id="UP001168575"/>
    </source>
</evidence>
<feature type="domain" description="ABC transmembrane type-1" evidence="11">
    <location>
        <begin position="99"/>
        <end position="304"/>
    </location>
</feature>
<dbReference type="Gene3D" id="1.10.3720.10">
    <property type="entry name" value="MetI-like"/>
    <property type="match status" value="1"/>
</dbReference>
<evidence type="ECO:0000256" key="8">
    <source>
        <dbReference type="ARBA" id="ARBA00023136"/>
    </source>
</evidence>
<reference evidence="12" key="1">
    <citation type="submission" date="2023-07" db="EMBL/GenBank/DDBJ databases">
        <title>Between Cages and Wild: Unraveling the Impact of Captivity on Animal Microbiomes and Antimicrobial Resistance.</title>
        <authorList>
            <person name="Schmartz G.P."/>
            <person name="Rehner J."/>
            <person name="Schuff M.J."/>
            <person name="Becker S.L."/>
            <person name="Kravczyk M."/>
            <person name="Gurevich A."/>
            <person name="Francke R."/>
            <person name="Mueller R."/>
            <person name="Keller V."/>
            <person name="Keller A."/>
        </authorList>
    </citation>
    <scope>NUCLEOTIDE SEQUENCE</scope>
    <source>
        <strain evidence="12">S12M_St_49</strain>
    </source>
</reference>
<comment type="similarity">
    <text evidence="3 9">Belongs to the binding-protein-dependent transport system permease family. CysTW subfamily.</text>
</comment>
<comment type="subcellular location">
    <subcellularLocation>
        <location evidence="2 9">Cell membrane</location>
        <topology evidence="2 9">Multi-pass membrane protein</topology>
    </subcellularLocation>
</comment>
<organism evidence="12 13">
    <name type="scientific">Phoenicibacter congonensis</name>
    <dbReference type="NCBI Taxonomy" id="1944646"/>
    <lineage>
        <taxon>Bacteria</taxon>
        <taxon>Bacillati</taxon>
        <taxon>Actinomycetota</taxon>
        <taxon>Coriobacteriia</taxon>
        <taxon>Eggerthellales</taxon>
        <taxon>Eggerthellaceae</taxon>
        <taxon>Phoenicibacter</taxon>
    </lineage>
</organism>
<dbReference type="CDD" id="cd06261">
    <property type="entry name" value="TM_PBP2"/>
    <property type="match status" value="1"/>
</dbReference>
<name>A0AA43RG32_9ACTN</name>
<dbReference type="Pfam" id="PF00528">
    <property type="entry name" value="BPD_transp_1"/>
    <property type="match status" value="1"/>
</dbReference>
<dbReference type="SUPFAM" id="SSF161098">
    <property type="entry name" value="MetI-like"/>
    <property type="match status" value="1"/>
</dbReference>
<dbReference type="InterPro" id="IPR005672">
    <property type="entry name" value="Phosphate_PstA"/>
</dbReference>
<dbReference type="AlphaFoldDB" id="A0AA43RG32"/>
<proteinExistence type="inferred from homology"/>
<evidence type="ECO:0000256" key="2">
    <source>
        <dbReference type="ARBA" id="ARBA00004651"/>
    </source>
</evidence>
<dbReference type="InterPro" id="IPR035906">
    <property type="entry name" value="MetI-like_sf"/>
</dbReference>
<evidence type="ECO:0000256" key="3">
    <source>
        <dbReference type="ARBA" id="ARBA00007069"/>
    </source>
</evidence>
<keyword evidence="6 9" id="KW-0812">Transmembrane</keyword>
<keyword evidence="7 9" id="KW-1133">Transmembrane helix</keyword>
<feature type="transmembrane region" description="Helical" evidence="9">
    <location>
        <begin position="166"/>
        <end position="186"/>
    </location>
</feature>
<dbReference type="PANTHER" id="PTHR43470:SF3">
    <property type="entry name" value="PHOSPHATE TRANSPORT SYSTEM PERMEASE PROTEIN PSTA-RELATED"/>
    <property type="match status" value="1"/>
</dbReference>
<dbReference type="PANTHER" id="PTHR43470">
    <property type="entry name" value="PHOSPHATE TRANSPORT SYSTEM PERMEASE PROTEIN PSTA-RELATED"/>
    <property type="match status" value="1"/>
</dbReference>
<accession>A0AA43RG32</accession>
<dbReference type="GO" id="GO:0035435">
    <property type="term" value="P:phosphate ion transmembrane transport"/>
    <property type="evidence" value="ECO:0007669"/>
    <property type="project" value="InterPro"/>
</dbReference>
<evidence type="ECO:0000256" key="1">
    <source>
        <dbReference type="ARBA" id="ARBA00003510"/>
    </source>
</evidence>
<feature type="region of interest" description="Disordered" evidence="10">
    <location>
        <begin position="1"/>
        <end position="22"/>
    </location>
</feature>